<evidence type="ECO:0000313" key="3">
    <source>
        <dbReference type="Proteomes" id="UP000092498"/>
    </source>
</evidence>
<dbReference type="OrthoDB" id="9891388at2"/>
<evidence type="ECO:0000313" key="2">
    <source>
        <dbReference type="EMBL" id="ANP46544.1"/>
    </source>
</evidence>
<gene>
    <name evidence="2" type="ORF">ATE48_11755</name>
</gene>
<organism evidence="2 3">
    <name type="scientific">Candidatus Viadribacter manganicus</name>
    <dbReference type="NCBI Taxonomy" id="1759059"/>
    <lineage>
        <taxon>Bacteria</taxon>
        <taxon>Pseudomonadati</taxon>
        <taxon>Pseudomonadota</taxon>
        <taxon>Alphaproteobacteria</taxon>
        <taxon>Hyphomonadales</taxon>
        <taxon>Hyphomonadaceae</taxon>
        <taxon>Candidatus Viadribacter</taxon>
    </lineage>
</organism>
<accession>A0A1B1AJ02</accession>
<evidence type="ECO:0000256" key="1">
    <source>
        <dbReference type="SAM" id="MobiDB-lite"/>
    </source>
</evidence>
<name>A0A1B1AJ02_9PROT</name>
<dbReference type="AlphaFoldDB" id="A0A1B1AJ02"/>
<feature type="region of interest" description="Disordered" evidence="1">
    <location>
        <begin position="1"/>
        <end position="25"/>
    </location>
</feature>
<dbReference type="STRING" id="1759059.ATE48_11755"/>
<keyword evidence="3" id="KW-1185">Reference proteome</keyword>
<feature type="compositionally biased region" description="Low complexity" evidence="1">
    <location>
        <begin position="121"/>
        <end position="133"/>
    </location>
</feature>
<reference evidence="2 3" key="1">
    <citation type="submission" date="2015-11" db="EMBL/GenBank/DDBJ databases">
        <title>Whole-Genome Sequence of Candidatus Oderbacter manganicum from the National Park Lower Oder Valley, Germany.</title>
        <authorList>
            <person name="Braun B."/>
            <person name="Liere K."/>
            <person name="Szewzyk U."/>
        </authorList>
    </citation>
    <scope>NUCLEOTIDE SEQUENCE [LARGE SCALE GENOMIC DNA]</scope>
    <source>
        <strain evidence="2 3">OTSz_A_272</strain>
    </source>
</reference>
<dbReference type="RefSeq" id="WP_066771748.1">
    <property type="nucleotide sequence ID" value="NZ_CP013244.1"/>
</dbReference>
<feature type="compositionally biased region" description="Basic residues" evidence="1">
    <location>
        <begin position="1"/>
        <end position="19"/>
    </location>
</feature>
<protein>
    <recommendedName>
        <fullName evidence="4">Antitoxin</fullName>
    </recommendedName>
</protein>
<sequence length="141" mass="15268">MRSVREHRKKAASRVRKPKGPPVLSTSEARANFAEALETAQVDNAVIGFDRYGRTVAALVPVEAIYMLAGLGKLVDAVTRKEIEEGARAFANNVPYRSMSPEHIAAAVKEKPRGPRKVRSTKPAAKATATRRSTGNRKSGS</sequence>
<dbReference type="KEGG" id="cbot:ATE48_11755"/>
<dbReference type="EMBL" id="CP013244">
    <property type="protein sequence ID" value="ANP46544.1"/>
    <property type="molecule type" value="Genomic_DNA"/>
</dbReference>
<dbReference type="Proteomes" id="UP000092498">
    <property type="component" value="Chromosome"/>
</dbReference>
<evidence type="ECO:0008006" key="4">
    <source>
        <dbReference type="Google" id="ProtNLM"/>
    </source>
</evidence>
<proteinExistence type="predicted"/>
<feature type="region of interest" description="Disordered" evidence="1">
    <location>
        <begin position="107"/>
        <end position="141"/>
    </location>
</feature>
<dbReference type="InParanoid" id="A0A1B1AJ02"/>